<reference evidence="2" key="1">
    <citation type="submission" date="2018-05" db="EMBL/GenBank/DDBJ databases">
        <authorList>
            <person name="Lanie J.A."/>
            <person name="Ng W.-L."/>
            <person name="Kazmierczak K.M."/>
            <person name="Andrzejewski T.M."/>
            <person name="Davidsen T.M."/>
            <person name="Wayne K.J."/>
            <person name="Tettelin H."/>
            <person name="Glass J.I."/>
            <person name="Rusch D."/>
            <person name="Podicherti R."/>
            <person name="Tsui H.-C.T."/>
            <person name="Winkler M.E."/>
        </authorList>
    </citation>
    <scope>NUCLEOTIDE SEQUENCE</scope>
</reference>
<gene>
    <name evidence="2" type="ORF">METZ01_LOCUS354683</name>
</gene>
<dbReference type="AlphaFoldDB" id="A0A382RVV7"/>
<protein>
    <submittedName>
        <fullName evidence="2">Uncharacterized protein</fullName>
    </submittedName>
</protein>
<accession>A0A382RVV7</accession>
<organism evidence="2">
    <name type="scientific">marine metagenome</name>
    <dbReference type="NCBI Taxonomy" id="408172"/>
    <lineage>
        <taxon>unclassified sequences</taxon>
        <taxon>metagenomes</taxon>
        <taxon>ecological metagenomes</taxon>
    </lineage>
</organism>
<proteinExistence type="predicted"/>
<keyword evidence="1" id="KW-0812">Transmembrane</keyword>
<feature type="transmembrane region" description="Helical" evidence="1">
    <location>
        <begin position="6"/>
        <end position="26"/>
    </location>
</feature>
<name>A0A382RVV7_9ZZZZ</name>
<feature type="non-terminal residue" evidence="2">
    <location>
        <position position="30"/>
    </location>
</feature>
<keyword evidence="1" id="KW-1133">Transmembrane helix</keyword>
<sequence length="30" mass="3156">MHDSPLVHVAQLLLILSVIFVAAKIGGEIA</sequence>
<dbReference type="EMBL" id="UINC01124584">
    <property type="protein sequence ID" value="SVD01829.1"/>
    <property type="molecule type" value="Genomic_DNA"/>
</dbReference>
<evidence type="ECO:0000256" key="1">
    <source>
        <dbReference type="SAM" id="Phobius"/>
    </source>
</evidence>
<keyword evidence="1" id="KW-0472">Membrane</keyword>
<evidence type="ECO:0000313" key="2">
    <source>
        <dbReference type="EMBL" id="SVD01829.1"/>
    </source>
</evidence>